<evidence type="ECO:0000256" key="2">
    <source>
        <dbReference type="SAM" id="SignalP"/>
    </source>
</evidence>
<dbReference type="InterPro" id="IPR011990">
    <property type="entry name" value="TPR-like_helical_dom_sf"/>
</dbReference>
<feature type="region of interest" description="Disordered" evidence="1">
    <location>
        <begin position="180"/>
        <end position="213"/>
    </location>
</feature>
<feature type="compositionally biased region" description="Basic and acidic residues" evidence="1">
    <location>
        <begin position="192"/>
        <end position="204"/>
    </location>
</feature>
<comment type="caution">
    <text evidence="3">The sequence shown here is derived from an EMBL/GenBank/DDBJ whole genome shotgun (WGS) entry which is preliminary data.</text>
</comment>
<dbReference type="RefSeq" id="WP_209286306.1">
    <property type="nucleotide sequence ID" value="NZ_JACVEW010000003.1"/>
</dbReference>
<accession>A0ABS3Z7L2</accession>
<evidence type="ECO:0000313" key="4">
    <source>
        <dbReference type="Proteomes" id="UP000810171"/>
    </source>
</evidence>
<keyword evidence="2" id="KW-0732">Signal</keyword>
<proteinExistence type="predicted"/>
<dbReference type="EMBL" id="JACVEW010000003">
    <property type="protein sequence ID" value="MBP0047695.1"/>
    <property type="molecule type" value="Genomic_DNA"/>
</dbReference>
<name>A0ABS3Z7L2_9GAMM</name>
<evidence type="ECO:0000313" key="3">
    <source>
        <dbReference type="EMBL" id="MBP0047695.1"/>
    </source>
</evidence>
<dbReference type="SUPFAM" id="SSF48452">
    <property type="entry name" value="TPR-like"/>
    <property type="match status" value="1"/>
</dbReference>
<gene>
    <name evidence="3" type="ORF">H9C73_03025</name>
</gene>
<feature type="chain" id="PRO_5047132826" evidence="2">
    <location>
        <begin position="20"/>
        <end position="213"/>
    </location>
</feature>
<sequence length="213" mass="23606">MTHLRIVALALLTLLPGYANMTQAATTETLRPLQQRWAQIQYDMHDDDARAKAFAALADEIGTALDRSPQDPDLMIWQGIVLSSEAGVRGGLGALKRVKQARKRFEAAIEIDPEALQGSALTSLATLYHQVPGWPIGFGDDDKARGLFEQALQVNPKGIDTHYFYAAFLADEGQREQARQHLQQALKAPPRPGRETADAGRRQEIQQLLEQLQ</sequence>
<protein>
    <submittedName>
        <fullName evidence="3">Tetratricopeptide repeat protein</fullName>
    </submittedName>
</protein>
<dbReference type="Gene3D" id="1.25.40.10">
    <property type="entry name" value="Tetratricopeptide repeat domain"/>
    <property type="match status" value="1"/>
</dbReference>
<dbReference type="Proteomes" id="UP000810171">
    <property type="component" value="Unassembled WGS sequence"/>
</dbReference>
<dbReference type="Pfam" id="PF14559">
    <property type="entry name" value="TPR_19"/>
    <property type="match status" value="1"/>
</dbReference>
<keyword evidence="4" id="KW-1185">Reference proteome</keyword>
<evidence type="ECO:0000256" key="1">
    <source>
        <dbReference type="SAM" id="MobiDB-lite"/>
    </source>
</evidence>
<feature type="signal peptide" evidence="2">
    <location>
        <begin position="1"/>
        <end position="19"/>
    </location>
</feature>
<reference evidence="3 4" key="1">
    <citation type="submission" date="2020-09" db="EMBL/GenBank/DDBJ databases">
        <authorList>
            <person name="Tanuku N.R.S."/>
        </authorList>
    </citation>
    <scope>NUCLEOTIDE SEQUENCE [LARGE SCALE GENOMIC DNA]</scope>
    <source>
        <strain evidence="3 4">AK62</strain>
    </source>
</reference>
<organism evidence="3 4">
    <name type="scientific">Marinobacterium alkalitolerans</name>
    <dbReference type="NCBI Taxonomy" id="1542925"/>
    <lineage>
        <taxon>Bacteria</taxon>
        <taxon>Pseudomonadati</taxon>
        <taxon>Pseudomonadota</taxon>
        <taxon>Gammaproteobacteria</taxon>
        <taxon>Oceanospirillales</taxon>
        <taxon>Oceanospirillaceae</taxon>
        <taxon>Marinobacterium</taxon>
    </lineage>
</organism>